<dbReference type="GeneID" id="98835774"/>
<dbReference type="InterPro" id="IPR036390">
    <property type="entry name" value="WH_DNA-bd_sf"/>
</dbReference>
<reference evidence="1 2" key="1">
    <citation type="journal article" date="2023" name="Nat. Microbiol.">
        <title>A compendium of viruses from methanogenic archaea reveals their diversity and adaptations to the gut environment.</title>
        <authorList>
            <person name="Medvedeva S."/>
            <person name="Borrel G."/>
            <person name="Krupovic M."/>
            <person name="Gribaldo S."/>
        </authorList>
    </citation>
    <scope>NUCLEOTIDE SEQUENCE [LARGE SCALE GENOMIC DNA]</scope>
</reference>
<name>A0AA87CDL0_9CAUD</name>
<gene>
    <name evidence="1" type="ORF">vir215_00016</name>
</gene>
<accession>A0AA87CDL0</accession>
<dbReference type="SUPFAM" id="SSF46785">
    <property type="entry name" value="Winged helix' DNA-binding domain"/>
    <property type="match status" value="1"/>
</dbReference>
<protein>
    <submittedName>
        <fullName evidence="1">Uncharacterized protein</fullName>
    </submittedName>
</protein>
<dbReference type="EMBL" id="BK063676">
    <property type="protein sequence ID" value="DBA35318.1"/>
    <property type="molecule type" value="Genomic_DNA"/>
</dbReference>
<sequence length="82" mass="8820">MGPDLGGGRLTGSILTGSRAGMVYDALKMLGRPSTASEVLDALGDRWEIGPNAVGGTLRRLYDEGRVTRSVDSKGTRRWEVR</sequence>
<keyword evidence="2" id="KW-1185">Reference proteome</keyword>
<proteinExistence type="predicted"/>
<evidence type="ECO:0000313" key="2">
    <source>
        <dbReference type="Proteomes" id="UP001302265"/>
    </source>
</evidence>
<evidence type="ECO:0000313" key="1">
    <source>
        <dbReference type="EMBL" id="DBA35318.1"/>
    </source>
</evidence>
<dbReference type="Proteomes" id="UP001302265">
    <property type="component" value="Segment"/>
</dbReference>
<organism evidence="1 2">
    <name type="scientific">Caudoviricetes sp. vir215</name>
    <dbReference type="NCBI Taxonomy" id="3068354"/>
    <lineage>
        <taxon>Viruses</taxon>
        <taxon>Duplodnaviria</taxon>
        <taxon>Heunggongvirae</taxon>
        <taxon>Uroviricota</taxon>
        <taxon>Caudoviricetes</taxon>
    </lineage>
</organism>
<dbReference type="RefSeq" id="YP_011108871.1">
    <property type="nucleotide sequence ID" value="NC_092586.1"/>
</dbReference>